<dbReference type="PANTHER" id="PTHR10039">
    <property type="entry name" value="AMELOGENIN"/>
    <property type="match status" value="1"/>
</dbReference>
<gene>
    <name evidence="5" type="ORF">EV421DRAFT_1719869</name>
</gene>
<dbReference type="Pfam" id="PF22939">
    <property type="entry name" value="WHD_GPIID"/>
    <property type="match status" value="1"/>
</dbReference>
<accession>A0AA39IY40</accession>
<keyword evidence="6" id="KW-1185">Reference proteome</keyword>
<feature type="non-terminal residue" evidence="5">
    <location>
        <position position="621"/>
    </location>
</feature>
<dbReference type="InterPro" id="IPR036770">
    <property type="entry name" value="Ankyrin_rpt-contain_sf"/>
</dbReference>
<dbReference type="InterPro" id="IPR054471">
    <property type="entry name" value="GPIID_WHD"/>
</dbReference>
<proteinExistence type="predicted"/>
<dbReference type="InterPro" id="IPR056884">
    <property type="entry name" value="NPHP3-like_N"/>
</dbReference>
<evidence type="ECO:0000259" key="3">
    <source>
        <dbReference type="Pfam" id="PF22939"/>
    </source>
</evidence>
<dbReference type="SUPFAM" id="SSF48403">
    <property type="entry name" value="Ankyrin repeat"/>
    <property type="match status" value="1"/>
</dbReference>
<dbReference type="Pfam" id="PF00023">
    <property type="entry name" value="Ank"/>
    <property type="match status" value="1"/>
</dbReference>
<evidence type="ECO:0000259" key="4">
    <source>
        <dbReference type="Pfam" id="PF24883"/>
    </source>
</evidence>
<evidence type="ECO:0000313" key="6">
    <source>
        <dbReference type="Proteomes" id="UP001175226"/>
    </source>
</evidence>
<dbReference type="Gene3D" id="3.40.50.300">
    <property type="entry name" value="P-loop containing nucleotide triphosphate hydrolases"/>
    <property type="match status" value="1"/>
</dbReference>
<dbReference type="AlphaFoldDB" id="A0AA39IY40"/>
<protein>
    <submittedName>
        <fullName evidence="5">Ankyrin repeat-containing domain protein</fullName>
    </submittedName>
</protein>
<dbReference type="InterPro" id="IPR002110">
    <property type="entry name" value="Ankyrin_rpt"/>
</dbReference>
<dbReference type="SMART" id="SM00248">
    <property type="entry name" value="ANK"/>
    <property type="match status" value="4"/>
</dbReference>
<reference evidence="5" key="1">
    <citation type="submission" date="2023-06" db="EMBL/GenBank/DDBJ databases">
        <authorList>
            <consortium name="Lawrence Berkeley National Laboratory"/>
            <person name="Ahrendt S."/>
            <person name="Sahu N."/>
            <person name="Indic B."/>
            <person name="Wong-Bajracharya J."/>
            <person name="Merenyi Z."/>
            <person name="Ke H.-M."/>
            <person name="Monk M."/>
            <person name="Kocsube S."/>
            <person name="Drula E."/>
            <person name="Lipzen A."/>
            <person name="Balint B."/>
            <person name="Henrissat B."/>
            <person name="Andreopoulos B."/>
            <person name="Martin F.M."/>
            <person name="Harder C.B."/>
            <person name="Rigling D."/>
            <person name="Ford K.L."/>
            <person name="Foster G.D."/>
            <person name="Pangilinan J."/>
            <person name="Papanicolaou A."/>
            <person name="Barry K."/>
            <person name="LaButti K."/>
            <person name="Viragh M."/>
            <person name="Koriabine M."/>
            <person name="Yan M."/>
            <person name="Riley R."/>
            <person name="Champramary S."/>
            <person name="Plett K.L."/>
            <person name="Tsai I.J."/>
            <person name="Slot J."/>
            <person name="Sipos G."/>
            <person name="Plett J."/>
            <person name="Nagy L.G."/>
            <person name="Grigoriev I.V."/>
        </authorList>
    </citation>
    <scope>NUCLEOTIDE SEQUENCE</scope>
    <source>
        <strain evidence="5">FPL87.14</strain>
    </source>
</reference>
<feature type="repeat" description="ANK" evidence="2">
    <location>
        <begin position="586"/>
        <end position="619"/>
    </location>
</feature>
<feature type="domain" description="Nephrocystin 3-like N-terminal" evidence="4">
    <location>
        <begin position="26"/>
        <end position="187"/>
    </location>
</feature>
<dbReference type="Proteomes" id="UP001175226">
    <property type="component" value="Unassembled WGS sequence"/>
</dbReference>
<dbReference type="Pfam" id="PF24883">
    <property type="entry name" value="NPHP3_N"/>
    <property type="match status" value="1"/>
</dbReference>
<dbReference type="PROSITE" id="PS50088">
    <property type="entry name" value="ANK_REPEAT"/>
    <property type="match status" value="1"/>
</dbReference>
<dbReference type="Gene3D" id="1.25.40.20">
    <property type="entry name" value="Ankyrin repeat-containing domain"/>
    <property type="match status" value="1"/>
</dbReference>
<evidence type="ECO:0000256" key="1">
    <source>
        <dbReference type="ARBA" id="ARBA00022737"/>
    </source>
</evidence>
<dbReference type="Pfam" id="PF12796">
    <property type="entry name" value="Ank_2"/>
    <property type="match status" value="1"/>
</dbReference>
<feature type="domain" description="GPI inositol-deacylase winged helix" evidence="3">
    <location>
        <begin position="295"/>
        <end position="380"/>
    </location>
</feature>
<comment type="caution">
    <text evidence="5">The sequence shown here is derived from an EMBL/GenBank/DDBJ whole genome shotgun (WGS) entry which is preliminary data.</text>
</comment>
<dbReference type="PROSITE" id="PS50297">
    <property type="entry name" value="ANK_REP_REGION"/>
    <property type="match status" value="1"/>
</dbReference>
<dbReference type="InterPro" id="IPR027417">
    <property type="entry name" value="P-loop_NTPase"/>
</dbReference>
<dbReference type="PANTHER" id="PTHR10039:SF15">
    <property type="entry name" value="NACHT DOMAIN-CONTAINING PROTEIN"/>
    <property type="match status" value="1"/>
</dbReference>
<dbReference type="EMBL" id="JAUEPT010000102">
    <property type="protein sequence ID" value="KAK0432000.1"/>
    <property type="molecule type" value="Genomic_DNA"/>
</dbReference>
<dbReference type="SUPFAM" id="SSF52540">
    <property type="entry name" value="P-loop containing nucleoside triphosphate hydrolases"/>
    <property type="match status" value="1"/>
</dbReference>
<keyword evidence="1" id="KW-0677">Repeat</keyword>
<organism evidence="5 6">
    <name type="scientific">Armillaria borealis</name>
    <dbReference type="NCBI Taxonomy" id="47425"/>
    <lineage>
        <taxon>Eukaryota</taxon>
        <taxon>Fungi</taxon>
        <taxon>Dikarya</taxon>
        <taxon>Basidiomycota</taxon>
        <taxon>Agaricomycotina</taxon>
        <taxon>Agaricomycetes</taxon>
        <taxon>Agaricomycetidae</taxon>
        <taxon>Agaricales</taxon>
        <taxon>Marasmiineae</taxon>
        <taxon>Physalacriaceae</taxon>
        <taxon>Armillaria</taxon>
    </lineage>
</organism>
<evidence type="ECO:0000256" key="2">
    <source>
        <dbReference type="PROSITE-ProRule" id="PRU00023"/>
    </source>
</evidence>
<sequence length="621" mass="69599">MRVIAWLTGLNFKSVQAEKLSQRVGDTGRWFLESKQFRKWVDGSAPSSCLWCPGHPGVGKTILASIIIDYLRSLDYKEKTLVLSIFCDYKSAATQTIANLLCSLLKQLVQDNGLSGPITSLYNQFCLDSTPPALSVLTKILSQELETFSPVYIVLDALDEFTDDKQEELVNKMRSLGDNIHLLVTSREIAKIGRLFEEDARLDIQATNADITTFVADKLSRGDLANLINGRDDLGEVILTGVVEKASGMFLLASLHMDSLTQSTNQKILRDILKELPDNMKNAYDETMERVNHQGKYKSALASRIFGWIVFARRPLTVLELQHALAVELGTMTLDSDNLCSEDLLGSVCGGLVIIDQTGRHREPIVRFVHYTTQQYFMSQKDRFFPHLQETITRTCQTYMLFNGSSDLNVRGSMSSSDDDCHPNIPYIDVYGPGCQKYPFLCYSLFHWGYHASKLQHSMGHEIIAFLDLACCRKVTKLFHVMISYPDAPSIPLHFAVEYGLLHITELLLNRGDDPCQCIPSLLEIAVHRHNIEIVKLLLDLDKIDPNTQLLLQQTPLSYAVEQQSMQLLELLLQSGRVDVNCKDSTGCTPLMLAVSSGNMSMVKVLLKHTGIDILARDNIG</sequence>
<keyword evidence="2" id="KW-0040">ANK repeat</keyword>
<evidence type="ECO:0000313" key="5">
    <source>
        <dbReference type="EMBL" id="KAK0432000.1"/>
    </source>
</evidence>
<name>A0AA39IY40_9AGAR</name>